<dbReference type="OrthoDB" id="9994212at2"/>
<evidence type="ECO:0000256" key="1">
    <source>
        <dbReference type="SAM" id="MobiDB-lite"/>
    </source>
</evidence>
<reference evidence="3 4" key="1">
    <citation type="submission" date="2017-09" db="EMBL/GenBank/DDBJ databases">
        <authorList>
            <person name="Lee N."/>
            <person name="Cho B.-K."/>
        </authorList>
    </citation>
    <scope>NUCLEOTIDE SEQUENCE [LARGE SCALE GENOMIC DNA]</scope>
    <source>
        <strain evidence="3 4">ATCC 27465</strain>
    </source>
</reference>
<evidence type="ECO:0000313" key="2">
    <source>
        <dbReference type="EMBL" id="MBB5108383.1"/>
    </source>
</evidence>
<dbReference type="KEGG" id="sspb:CP982_07760"/>
<dbReference type="RefSeq" id="WP_150509833.1">
    <property type="nucleotide sequence ID" value="NZ_BMSQ01000020.1"/>
</dbReference>
<reference evidence="2 5" key="2">
    <citation type="submission" date="2020-08" db="EMBL/GenBank/DDBJ databases">
        <title>Genomic Encyclopedia of Type Strains, Phase III (KMG-III): the genomes of soil and plant-associated and newly described type strains.</title>
        <authorList>
            <person name="Whitman W."/>
        </authorList>
    </citation>
    <scope>NUCLEOTIDE SEQUENCE [LARGE SCALE GENOMIC DNA]</scope>
    <source>
        <strain evidence="2 5">CECT 3146</strain>
    </source>
</reference>
<dbReference type="EMBL" id="JACHJD010000018">
    <property type="protein sequence ID" value="MBB5108383.1"/>
    <property type="molecule type" value="Genomic_DNA"/>
</dbReference>
<dbReference type="Proteomes" id="UP000326505">
    <property type="component" value="Chromosome"/>
</dbReference>
<proteinExistence type="predicted"/>
<dbReference type="Proteomes" id="UP000549009">
    <property type="component" value="Unassembled WGS sequence"/>
</dbReference>
<protein>
    <submittedName>
        <fullName evidence="3">Uncharacterized protein</fullName>
    </submittedName>
</protein>
<name>A0A5P2X2K1_STRST</name>
<keyword evidence="5" id="KW-1185">Reference proteome</keyword>
<evidence type="ECO:0000313" key="5">
    <source>
        <dbReference type="Proteomes" id="UP000549009"/>
    </source>
</evidence>
<feature type="region of interest" description="Disordered" evidence="1">
    <location>
        <begin position="1"/>
        <end position="20"/>
    </location>
</feature>
<dbReference type="EMBL" id="CP023690">
    <property type="protein sequence ID" value="QEV58628.1"/>
    <property type="molecule type" value="Genomic_DNA"/>
</dbReference>
<sequence length="156" mass="16990">MSRLPRLRSLGRHRGKTPTQLRGELDDAYRTIAASFAEIRKLRAGTTELEAQLDQAGIDVSGALHDLRTTRTQVGQLQERVRLETQRADGLKQQLAPYLAAEANAAAVRVPPVYRDTSDPDDQATEPIQALTLQQAFGSTDPAHVPAWALKTGPAA</sequence>
<accession>A0A5P2X2K1</accession>
<evidence type="ECO:0000313" key="3">
    <source>
        <dbReference type="EMBL" id="QEV58628.1"/>
    </source>
</evidence>
<organism evidence="3 4">
    <name type="scientific">Streptomyces spectabilis</name>
    <dbReference type="NCBI Taxonomy" id="68270"/>
    <lineage>
        <taxon>Bacteria</taxon>
        <taxon>Bacillati</taxon>
        <taxon>Actinomycetota</taxon>
        <taxon>Actinomycetes</taxon>
        <taxon>Kitasatosporales</taxon>
        <taxon>Streptomycetaceae</taxon>
        <taxon>Streptomyces</taxon>
    </lineage>
</organism>
<dbReference type="AlphaFoldDB" id="A0A5P2X2K1"/>
<feature type="compositionally biased region" description="Basic residues" evidence="1">
    <location>
        <begin position="1"/>
        <end position="16"/>
    </location>
</feature>
<gene>
    <name evidence="3" type="ORF">CP982_07760</name>
    <name evidence="2" type="ORF">FHS40_007504</name>
</gene>
<evidence type="ECO:0000313" key="4">
    <source>
        <dbReference type="Proteomes" id="UP000326505"/>
    </source>
</evidence>